<accession>A0ACC2SHT5</accession>
<organism evidence="1 2">
    <name type="scientific">Entomophthora muscae</name>
    <dbReference type="NCBI Taxonomy" id="34485"/>
    <lineage>
        <taxon>Eukaryota</taxon>
        <taxon>Fungi</taxon>
        <taxon>Fungi incertae sedis</taxon>
        <taxon>Zoopagomycota</taxon>
        <taxon>Entomophthoromycotina</taxon>
        <taxon>Entomophthoromycetes</taxon>
        <taxon>Entomophthorales</taxon>
        <taxon>Entomophthoraceae</taxon>
        <taxon>Entomophthora</taxon>
    </lineage>
</organism>
<sequence>MQLADVCLFNIETAIRYQKPVTYKEISSSVSEKSKKNTQLPPCSSIWHVNYSYTKEEVEQLKQSSLSASSQSTKTASLTPILRQHHQLANSDTQHSTHVSFTTTKVILHKNSQPDDALFTKTFPNSPFQKTRHLLPLPI</sequence>
<name>A0ACC2SHT5_9FUNG</name>
<dbReference type="EMBL" id="QTSX02005040">
    <property type="protein sequence ID" value="KAJ9061811.1"/>
    <property type="molecule type" value="Genomic_DNA"/>
</dbReference>
<keyword evidence="2" id="KW-1185">Reference proteome</keyword>
<proteinExistence type="predicted"/>
<gene>
    <name evidence="1" type="ORF">DSO57_1016888</name>
</gene>
<comment type="caution">
    <text evidence="1">The sequence shown here is derived from an EMBL/GenBank/DDBJ whole genome shotgun (WGS) entry which is preliminary data.</text>
</comment>
<dbReference type="Proteomes" id="UP001165960">
    <property type="component" value="Unassembled WGS sequence"/>
</dbReference>
<protein>
    <submittedName>
        <fullName evidence="1">Uncharacterized protein</fullName>
    </submittedName>
</protein>
<evidence type="ECO:0000313" key="1">
    <source>
        <dbReference type="EMBL" id="KAJ9061811.1"/>
    </source>
</evidence>
<reference evidence="1" key="1">
    <citation type="submission" date="2022-04" db="EMBL/GenBank/DDBJ databases">
        <title>Genome of the entomopathogenic fungus Entomophthora muscae.</title>
        <authorList>
            <person name="Elya C."/>
            <person name="Lovett B.R."/>
            <person name="Lee E."/>
            <person name="Macias A.M."/>
            <person name="Hajek A.E."/>
            <person name="De Bivort B.L."/>
            <person name="Kasson M.T."/>
            <person name="De Fine Licht H.H."/>
            <person name="Stajich J.E."/>
        </authorList>
    </citation>
    <scope>NUCLEOTIDE SEQUENCE</scope>
    <source>
        <strain evidence="1">Berkeley</strain>
    </source>
</reference>
<evidence type="ECO:0000313" key="2">
    <source>
        <dbReference type="Proteomes" id="UP001165960"/>
    </source>
</evidence>